<feature type="transmembrane region" description="Helical" evidence="7">
    <location>
        <begin position="418"/>
        <end position="440"/>
    </location>
</feature>
<dbReference type="PATRIC" id="fig|1454004.3.peg.1602"/>
<feature type="transmembrane region" description="Helical" evidence="7">
    <location>
        <begin position="312"/>
        <end position="332"/>
    </location>
</feature>
<evidence type="ECO:0000256" key="6">
    <source>
        <dbReference type="RuleBase" id="RU000320"/>
    </source>
</evidence>
<organism evidence="9 10">
    <name type="scientific">Accumulibacter regalis</name>
    <dbReference type="NCBI Taxonomy" id="522306"/>
    <lineage>
        <taxon>Bacteria</taxon>
        <taxon>Pseudomonadati</taxon>
        <taxon>Pseudomonadota</taxon>
        <taxon>Betaproteobacteria</taxon>
        <taxon>Candidatus Accumulibacter</taxon>
    </lineage>
</organism>
<evidence type="ECO:0000256" key="3">
    <source>
        <dbReference type="ARBA" id="ARBA00022692"/>
    </source>
</evidence>
<evidence type="ECO:0000256" key="4">
    <source>
        <dbReference type="ARBA" id="ARBA00022989"/>
    </source>
</evidence>
<feature type="transmembrane region" description="Helical" evidence="7">
    <location>
        <begin position="338"/>
        <end position="361"/>
    </location>
</feature>
<feature type="transmembrane region" description="Helical" evidence="7">
    <location>
        <begin position="6"/>
        <end position="30"/>
    </location>
</feature>
<evidence type="ECO:0000256" key="7">
    <source>
        <dbReference type="SAM" id="Phobius"/>
    </source>
</evidence>
<dbReference type="eggNOG" id="COG1008">
    <property type="taxonomic scope" value="Bacteria"/>
</dbReference>
<dbReference type="AlphaFoldDB" id="A0A011QJE8"/>
<feature type="transmembrane region" description="Helical" evidence="7">
    <location>
        <begin position="174"/>
        <end position="192"/>
    </location>
</feature>
<keyword evidence="10" id="KW-1185">Reference proteome</keyword>
<feature type="transmembrane region" description="Helical" evidence="7">
    <location>
        <begin position="282"/>
        <end position="305"/>
    </location>
</feature>
<dbReference type="InterPro" id="IPR001750">
    <property type="entry name" value="ND/Mrp_TM"/>
</dbReference>
<dbReference type="GO" id="GO:0042773">
    <property type="term" value="P:ATP synthesis coupled electron transport"/>
    <property type="evidence" value="ECO:0007669"/>
    <property type="project" value="InterPro"/>
</dbReference>
<dbReference type="GO" id="GO:0015990">
    <property type="term" value="P:electron transport coupled proton transport"/>
    <property type="evidence" value="ECO:0007669"/>
    <property type="project" value="TreeGrafter"/>
</dbReference>
<proteinExistence type="inferred from homology"/>
<comment type="similarity">
    <text evidence="2">Belongs to the complex I subunit 4 family.</text>
</comment>
<sequence length="502" mass="54308">MNEVHWAALAGYPLLATLQLLPLLGALFLLILRKARLAVAIGRLFAVAELVVALELYARIEVSDSVMQFAERLDLLAYHAAADGISVLFVLLTALLGVLLAFYGMARQQVTPVHLLGVLLLIEASLMTMLTTMNLLWFAAASALQLGLIGYLLWRWASASEEKLALSRFLQYQFFGWCLFVAGAVVLVWSHADANTLVGGRWSFDLFDLLATPQIGKYQSAAFYLLFYGLAIRTPLFPLHGWLPNSAGYGLIAVGPVLLLGVKVGIYGMARFLLPLTAEAVLVWQPYVVAFAMVGVFYAAVLAFRQANLRRLMAFAVVSHTSLIVIGLFTLHPAGVQGALLLAVNFGLAITVMLLMIGYVYRRAGTTRLDSLGGLFDRVPFIAIAFLIGGLALLGMPGTPGFDAVHLVLEASIETFGALPTIATALGNVAAAGFLLWAFQRAFLAARPKDLPASRIARPRFMEYAVGGTALLVLLVAGFYPEPWLQLTDSATQALAAYFTHD</sequence>
<keyword evidence="4 7" id="KW-1133">Transmembrane helix</keyword>
<feature type="transmembrane region" description="Helical" evidence="7">
    <location>
        <begin position="135"/>
        <end position="154"/>
    </location>
</feature>
<feature type="domain" description="NADH:quinone oxidoreductase/Mrp antiporter transmembrane" evidence="8">
    <location>
        <begin position="151"/>
        <end position="414"/>
    </location>
</feature>
<feature type="transmembrane region" description="Helical" evidence="7">
    <location>
        <begin position="110"/>
        <end position="129"/>
    </location>
</feature>
<evidence type="ECO:0000313" key="10">
    <source>
        <dbReference type="Proteomes" id="UP000022141"/>
    </source>
</evidence>
<dbReference type="GO" id="GO:0012505">
    <property type="term" value="C:endomembrane system"/>
    <property type="evidence" value="ECO:0007669"/>
    <property type="project" value="UniProtKB-SubCell"/>
</dbReference>
<accession>A0A011QJE8</accession>
<feature type="transmembrane region" description="Helical" evidence="7">
    <location>
        <begin position="218"/>
        <end position="236"/>
    </location>
</feature>
<keyword evidence="3 6" id="KW-0812">Transmembrane</keyword>
<keyword evidence="5 7" id="KW-0472">Membrane</keyword>
<evidence type="ECO:0000313" key="9">
    <source>
        <dbReference type="EMBL" id="EXI89462.1"/>
    </source>
</evidence>
<evidence type="ECO:0000256" key="2">
    <source>
        <dbReference type="ARBA" id="ARBA00009025"/>
    </source>
</evidence>
<feature type="transmembrane region" description="Helical" evidence="7">
    <location>
        <begin position="381"/>
        <end position="398"/>
    </location>
</feature>
<dbReference type="EC" id="1.6.99.5" evidence="9"/>
<name>A0A011QJE8_ACCRE</name>
<evidence type="ECO:0000259" key="8">
    <source>
        <dbReference type="Pfam" id="PF00361"/>
    </source>
</evidence>
<comment type="subcellular location">
    <subcellularLocation>
        <location evidence="1">Endomembrane system</location>
        <topology evidence="1">Multi-pass membrane protein</topology>
    </subcellularLocation>
    <subcellularLocation>
        <location evidence="6">Membrane</location>
        <topology evidence="6">Multi-pass membrane protein</topology>
    </subcellularLocation>
</comment>
<evidence type="ECO:0000256" key="1">
    <source>
        <dbReference type="ARBA" id="ARBA00004127"/>
    </source>
</evidence>
<feature type="transmembrane region" description="Helical" evidence="7">
    <location>
        <begin position="461"/>
        <end position="480"/>
    </location>
</feature>
<dbReference type="NCBIfam" id="TIGR01972">
    <property type="entry name" value="NDH_I_M"/>
    <property type="match status" value="1"/>
</dbReference>
<dbReference type="InterPro" id="IPR003918">
    <property type="entry name" value="NADH_UbQ_OxRdtase"/>
</dbReference>
<dbReference type="GO" id="GO:0003954">
    <property type="term" value="F:NADH dehydrogenase activity"/>
    <property type="evidence" value="ECO:0007669"/>
    <property type="project" value="TreeGrafter"/>
</dbReference>
<dbReference type="GO" id="GO:0048039">
    <property type="term" value="F:ubiquinone binding"/>
    <property type="evidence" value="ECO:0007669"/>
    <property type="project" value="TreeGrafter"/>
</dbReference>
<keyword evidence="9" id="KW-0560">Oxidoreductase</keyword>
<dbReference type="InterPro" id="IPR010227">
    <property type="entry name" value="NADH_Q_OxRdtase_chainM/4"/>
</dbReference>
<feature type="transmembrane region" description="Helical" evidence="7">
    <location>
        <begin position="37"/>
        <end position="58"/>
    </location>
</feature>
<feature type="transmembrane region" description="Helical" evidence="7">
    <location>
        <begin position="248"/>
        <end position="270"/>
    </location>
</feature>
<dbReference type="PANTHER" id="PTHR43507">
    <property type="entry name" value="NADH-UBIQUINONE OXIDOREDUCTASE CHAIN 4"/>
    <property type="match status" value="1"/>
</dbReference>
<dbReference type="Proteomes" id="UP000022141">
    <property type="component" value="Unassembled WGS sequence"/>
</dbReference>
<reference evidence="9" key="1">
    <citation type="submission" date="2014-02" db="EMBL/GenBank/DDBJ databases">
        <title>Expanding our view of genomic diversity in Candidatus Accumulibacter clades.</title>
        <authorList>
            <person name="Skennerton C.T."/>
            <person name="Barr J.J."/>
            <person name="Slater F.R."/>
            <person name="Bond P.L."/>
            <person name="Tyson G.W."/>
        </authorList>
    </citation>
    <scope>NUCLEOTIDE SEQUENCE [LARGE SCALE GENOMIC DNA]</scope>
</reference>
<evidence type="ECO:0000256" key="5">
    <source>
        <dbReference type="ARBA" id="ARBA00023136"/>
    </source>
</evidence>
<dbReference type="GO" id="GO:0008137">
    <property type="term" value="F:NADH dehydrogenase (ubiquinone) activity"/>
    <property type="evidence" value="ECO:0007669"/>
    <property type="project" value="InterPro"/>
</dbReference>
<feature type="transmembrane region" description="Helical" evidence="7">
    <location>
        <begin position="78"/>
        <end position="103"/>
    </location>
</feature>
<gene>
    <name evidence="9" type="primary">nuoM_2</name>
    <name evidence="9" type="ORF">AW11_01553</name>
</gene>
<dbReference type="Pfam" id="PF00361">
    <property type="entry name" value="Proton_antipo_M"/>
    <property type="match status" value="1"/>
</dbReference>
<comment type="caution">
    <text evidence="9">The sequence shown here is derived from an EMBL/GenBank/DDBJ whole genome shotgun (WGS) entry which is preliminary data.</text>
</comment>
<dbReference type="PANTHER" id="PTHR43507:SF1">
    <property type="entry name" value="NADH-UBIQUINONE OXIDOREDUCTASE CHAIN 4"/>
    <property type="match status" value="1"/>
</dbReference>
<dbReference type="EMBL" id="JEMY01000016">
    <property type="protein sequence ID" value="EXI89462.1"/>
    <property type="molecule type" value="Genomic_DNA"/>
</dbReference>
<dbReference type="STRING" id="1454004.AW11_01553"/>
<dbReference type="GO" id="GO:0016020">
    <property type="term" value="C:membrane"/>
    <property type="evidence" value="ECO:0007669"/>
    <property type="project" value="UniProtKB-SubCell"/>
</dbReference>
<protein>
    <submittedName>
        <fullName evidence="9">NADH-quinone oxidoreductase subunit M</fullName>
        <ecNumber evidence="9">1.6.99.5</ecNumber>
    </submittedName>
</protein>